<dbReference type="RefSeq" id="WP_185691904.1">
    <property type="nucleotide sequence ID" value="NZ_JACHVA010000046.1"/>
</dbReference>
<dbReference type="GO" id="GO:0006629">
    <property type="term" value="P:lipid metabolic process"/>
    <property type="evidence" value="ECO:0007669"/>
    <property type="project" value="InterPro"/>
</dbReference>
<accession>A0A7X1AWN9</accession>
<feature type="domain" description="Fungal lipase-type" evidence="1">
    <location>
        <begin position="111"/>
        <end position="213"/>
    </location>
</feature>
<reference evidence="2 3" key="1">
    <citation type="submission" date="2020-07" db="EMBL/GenBank/DDBJ databases">
        <authorList>
            <person name="Feng X."/>
        </authorList>
    </citation>
    <scope>NUCLEOTIDE SEQUENCE [LARGE SCALE GENOMIC DNA]</scope>
    <source>
        <strain evidence="2 3">JCM14086</strain>
    </source>
</reference>
<dbReference type="InterPro" id="IPR051218">
    <property type="entry name" value="Sec_MonoDiacylglyc_Lipase"/>
</dbReference>
<evidence type="ECO:0000313" key="3">
    <source>
        <dbReference type="Proteomes" id="UP000525652"/>
    </source>
</evidence>
<dbReference type="Pfam" id="PF01764">
    <property type="entry name" value="Lipase_3"/>
    <property type="match status" value="1"/>
</dbReference>
<dbReference type="InterPro" id="IPR029058">
    <property type="entry name" value="AB_hydrolase_fold"/>
</dbReference>
<organism evidence="2 3">
    <name type="scientific">Puniceicoccus vermicola</name>
    <dbReference type="NCBI Taxonomy" id="388746"/>
    <lineage>
        <taxon>Bacteria</taxon>
        <taxon>Pseudomonadati</taxon>
        <taxon>Verrucomicrobiota</taxon>
        <taxon>Opitutia</taxon>
        <taxon>Puniceicoccales</taxon>
        <taxon>Puniceicoccaceae</taxon>
        <taxon>Puniceicoccus</taxon>
    </lineage>
</organism>
<dbReference type="InterPro" id="IPR002921">
    <property type="entry name" value="Fungal_lipase-type"/>
</dbReference>
<evidence type="ECO:0000259" key="1">
    <source>
        <dbReference type="Pfam" id="PF01764"/>
    </source>
</evidence>
<gene>
    <name evidence="2" type="ORF">H5P30_05260</name>
</gene>
<keyword evidence="3" id="KW-1185">Reference proteome</keyword>
<dbReference type="AlphaFoldDB" id="A0A7X1AWN9"/>
<dbReference type="Gene3D" id="3.40.50.1820">
    <property type="entry name" value="alpha/beta hydrolase"/>
    <property type="match status" value="1"/>
</dbReference>
<evidence type="ECO:0000313" key="2">
    <source>
        <dbReference type="EMBL" id="MBC2601179.1"/>
    </source>
</evidence>
<sequence>MSASRSGFIPIADVPDARRTHLFHPERVSVTVEPGVAWPGFVLEDLRTAWHLATLCHAVYHERQAVEETLQTFGWEWIARVERDGVRADLFRRGETIVLSGCGTRPREVQNLRHDLDAAWVAHSAGGRVHRGFADAWSTLRAELQELPRPNVVTGHSLGGALAILAAAEYPEVGAMIFGSPRVGDVEFSENFRGRELIRYQGPADVVCQLPPKSLGFSHAGRLAVLAESRRWLDPDPSTASKLRRRSQWSFASRLPWLHPRALWFRELADHAIHNYCRILAMAAKEG</sequence>
<dbReference type="SUPFAM" id="SSF53474">
    <property type="entry name" value="alpha/beta-Hydrolases"/>
    <property type="match status" value="1"/>
</dbReference>
<proteinExistence type="predicted"/>
<dbReference type="Proteomes" id="UP000525652">
    <property type="component" value="Unassembled WGS sequence"/>
</dbReference>
<dbReference type="PANTHER" id="PTHR45856">
    <property type="entry name" value="ALPHA/BETA-HYDROLASES SUPERFAMILY PROTEIN"/>
    <property type="match status" value="1"/>
</dbReference>
<name>A0A7X1AWN9_9BACT</name>
<dbReference type="EMBL" id="JACHVA010000046">
    <property type="protein sequence ID" value="MBC2601179.1"/>
    <property type="molecule type" value="Genomic_DNA"/>
</dbReference>
<comment type="caution">
    <text evidence="2">The sequence shown here is derived from an EMBL/GenBank/DDBJ whole genome shotgun (WGS) entry which is preliminary data.</text>
</comment>
<dbReference type="PANTHER" id="PTHR45856:SF24">
    <property type="entry name" value="FUNGAL LIPASE-LIKE DOMAIN-CONTAINING PROTEIN"/>
    <property type="match status" value="1"/>
</dbReference>
<protein>
    <recommendedName>
        <fullName evidence="1">Fungal lipase-type domain-containing protein</fullName>
    </recommendedName>
</protein>